<name>A0A2W5NXA0_9SPHN</name>
<dbReference type="EMBL" id="QFPX01000006">
    <property type="protein sequence ID" value="PZQ55255.1"/>
    <property type="molecule type" value="Genomic_DNA"/>
</dbReference>
<dbReference type="Pfam" id="PF14301">
    <property type="entry name" value="DUF4376"/>
    <property type="match status" value="1"/>
</dbReference>
<evidence type="ECO:0000313" key="3">
    <source>
        <dbReference type="Proteomes" id="UP000249082"/>
    </source>
</evidence>
<dbReference type="AlphaFoldDB" id="A0A2W5NXA0"/>
<accession>A0A2W5NXA0</accession>
<feature type="domain" description="DUF4376" evidence="1">
    <location>
        <begin position="100"/>
        <end position="214"/>
    </location>
</feature>
<protein>
    <recommendedName>
        <fullName evidence="1">DUF4376 domain-containing protein</fullName>
    </recommendedName>
</protein>
<gene>
    <name evidence="2" type="ORF">DI555_07845</name>
</gene>
<sequence length="226" mass="24253">MYIIQDIPGATPLFHKIGAVTINGPAIMVAIDTISAEPQPVPGGTSTTFFGGQTFTLPEGTIPEENVSQRAVSEWMVSPAGPYPGSQLSSDSDFIYVSKRALLAAKVRNKRDQVRDGGCLVEIQNERRRVETDATSRVNISGSVVMAMLALQSGEEFATDWRMADNAIVSLDAADMIQLGKAVATFVEAGQRRKNDLDALIATIAQGTTEEELAAIEAQILDGWPE</sequence>
<organism evidence="2 3">
    <name type="scientific">Novosphingobium pentaromativorans</name>
    <dbReference type="NCBI Taxonomy" id="205844"/>
    <lineage>
        <taxon>Bacteria</taxon>
        <taxon>Pseudomonadati</taxon>
        <taxon>Pseudomonadota</taxon>
        <taxon>Alphaproteobacteria</taxon>
        <taxon>Sphingomonadales</taxon>
        <taxon>Sphingomonadaceae</taxon>
        <taxon>Novosphingobium</taxon>
    </lineage>
</organism>
<proteinExistence type="predicted"/>
<dbReference type="InterPro" id="IPR025484">
    <property type="entry name" value="DUF4376"/>
</dbReference>
<comment type="caution">
    <text evidence="2">The sequence shown here is derived from an EMBL/GenBank/DDBJ whole genome shotgun (WGS) entry which is preliminary data.</text>
</comment>
<evidence type="ECO:0000313" key="2">
    <source>
        <dbReference type="EMBL" id="PZQ55255.1"/>
    </source>
</evidence>
<evidence type="ECO:0000259" key="1">
    <source>
        <dbReference type="Pfam" id="PF14301"/>
    </source>
</evidence>
<reference evidence="2 3" key="1">
    <citation type="submission" date="2017-08" db="EMBL/GenBank/DDBJ databases">
        <title>Infants hospitalized years apart are colonized by the same room-sourced microbial strains.</title>
        <authorList>
            <person name="Brooks B."/>
            <person name="Olm M.R."/>
            <person name="Firek B.A."/>
            <person name="Baker R."/>
            <person name="Thomas B.C."/>
            <person name="Morowitz M.J."/>
            <person name="Banfield J.F."/>
        </authorList>
    </citation>
    <scope>NUCLEOTIDE SEQUENCE [LARGE SCALE GENOMIC DNA]</scope>
    <source>
        <strain evidence="2">S2_005_002_R2_33</strain>
    </source>
</reference>
<dbReference type="Proteomes" id="UP000249082">
    <property type="component" value="Unassembled WGS sequence"/>
</dbReference>